<keyword evidence="7 14" id="KW-0028">Amino-acid biosynthesis</keyword>
<sequence length="321" mass="34413">MGKNAELRRVLIFLNLHPVFSKDNRDHIMVAKGSAYALGAGTVINAIATWKGAAFGIDLKTFADVELTDETTSVSGTIQGMPDADTQLIERSVSYVLEHFGIEMGGTVITRSEVPLASGLKSSSAAANASILATLDAIGEELDPFEAVKMGVRAALDSKVTITGALDDACASFYGGFVVTDNKAMELLKRTEHEYEVLIFAPDRKSFSSSTNVDRSRLIAPWVDMAYALSMESNFEKAMTLNGFLYCGALGFDTEFLMRALEIGVEGVTLSGTGPSFVALVNNEQAGMLEDAWKDYNVSGNVIRTKVNNKGAHKGACHETA</sequence>
<dbReference type="PIRSF" id="PIRSF005758">
    <property type="entry name" value="Shikimt_kin_arch"/>
    <property type="match status" value="1"/>
</dbReference>
<dbReference type="GO" id="GO:0009073">
    <property type="term" value="P:aromatic amino acid family biosynthetic process"/>
    <property type="evidence" value="ECO:0007669"/>
    <property type="project" value="UniProtKB-KW"/>
</dbReference>
<dbReference type="GO" id="GO:0004765">
    <property type="term" value="F:shikimate kinase activity"/>
    <property type="evidence" value="ECO:0007669"/>
    <property type="project" value="UniProtKB-UniRule"/>
</dbReference>
<evidence type="ECO:0000313" key="17">
    <source>
        <dbReference type="Proteomes" id="UP000199259"/>
    </source>
</evidence>
<comment type="caution">
    <text evidence="16">The sequence shown here is derived from an EMBL/GenBank/DDBJ whole genome shotgun (WGS) entry which is preliminary data.</text>
</comment>
<dbReference type="GO" id="GO:0005737">
    <property type="term" value="C:cytoplasm"/>
    <property type="evidence" value="ECO:0007669"/>
    <property type="project" value="UniProtKB-SubCell"/>
</dbReference>
<comment type="subcellular location">
    <subcellularLocation>
        <location evidence="1 14">Cytoplasm</location>
    </subcellularLocation>
</comment>
<evidence type="ECO:0000256" key="6">
    <source>
        <dbReference type="ARBA" id="ARBA00022490"/>
    </source>
</evidence>
<dbReference type="GO" id="GO:0005524">
    <property type="term" value="F:ATP binding"/>
    <property type="evidence" value="ECO:0007669"/>
    <property type="project" value="UniProtKB-UniRule"/>
</dbReference>
<evidence type="ECO:0000313" key="16">
    <source>
        <dbReference type="EMBL" id="SDF81426.1"/>
    </source>
</evidence>
<evidence type="ECO:0000256" key="14">
    <source>
        <dbReference type="HAMAP-Rule" id="MF_00370"/>
    </source>
</evidence>
<dbReference type="Pfam" id="PF00288">
    <property type="entry name" value="GHMP_kinases_N"/>
    <property type="match status" value="1"/>
</dbReference>
<evidence type="ECO:0000256" key="2">
    <source>
        <dbReference type="ARBA" id="ARBA00004842"/>
    </source>
</evidence>
<accession>A0A7Z7AWE8</accession>
<keyword evidence="10 14" id="KW-0418">Kinase</keyword>
<dbReference type="GO" id="GO:0009423">
    <property type="term" value="P:chorismate biosynthetic process"/>
    <property type="evidence" value="ECO:0007669"/>
    <property type="project" value="UniProtKB-UniRule"/>
</dbReference>
<evidence type="ECO:0000256" key="10">
    <source>
        <dbReference type="ARBA" id="ARBA00022777"/>
    </source>
</evidence>
<evidence type="ECO:0000256" key="12">
    <source>
        <dbReference type="ARBA" id="ARBA00023141"/>
    </source>
</evidence>
<dbReference type="EC" id="2.7.1.71" evidence="4 14"/>
<evidence type="ECO:0000256" key="11">
    <source>
        <dbReference type="ARBA" id="ARBA00022840"/>
    </source>
</evidence>
<organism evidence="16 17">
    <name type="scientific">Methanolobus vulcani</name>
    <dbReference type="NCBI Taxonomy" id="38026"/>
    <lineage>
        <taxon>Archaea</taxon>
        <taxon>Methanobacteriati</taxon>
        <taxon>Methanobacteriota</taxon>
        <taxon>Stenosarchaea group</taxon>
        <taxon>Methanomicrobia</taxon>
        <taxon>Methanosarcinales</taxon>
        <taxon>Methanosarcinaceae</taxon>
        <taxon>Methanolobus</taxon>
    </lineage>
</organism>
<proteinExistence type="inferred from homology"/>
<dbReference type="EMBL" id="FNCA01000004">
    <property type="protein sequence ID" value="SDF81426.1"/>
    <property type="molecule type" value="Genomic_DNA"/>
</dbReference>
<feature type="domain" description="GHMP kinase N-terminal" evidence="15">
    <location>
        <begin position="88"/>
        <end position="176"/>
    </location>
</feature>
<protein>
    <recommendedName>
        <fullName evidence="5 14">Shikimate kinase</fullName>
        <shortName evidence="14">SK</shortName>
        <ecNumber evidence="4 14">2.7.1.71</ecNumber>
    </recommendedName>
</protein>
<evidence type="ECO:0000256" key="7">
    <source>
        <dbReference type="ARBA" id="ARBA00022605"/>
    </source>
</evidence>
<dbReference type="PANTHER" id="PTHR20861:SF3">
    <property type="entry name" value="SHIKIMATE KINASE"/>
    <property type="match status" value="1"/>
</dbReference>
<evidence type="ECO:0000256" key="13">
    <source>
        <dbReference type="ARBA" id="ARBA00048567"/>
    </source>
</evidence>
<name>A0A7Z7AWE8_9EURY</name>
<dbReference type="HAMAP" id="MF_00370">
    <property type="entry name" value="Shik_kinase_arch"/>
    <property type="match status" value="1"/>
</dbReference>
<dbReference type="Gene3D" id="3.30.70.890">
    <property type="entry name" value="GHMP kinase, C-terminal domain"/>
    <property type="match status" value="1"/>
</dbReference>
<dbReference type="AlphaFoldDB" id="A0A7Z7AWE8"/>
<comment type="catalytic activity">
    <reaction evidence="13 14">
        <text>shikimate + ATP = 3-phosphoshikimate + ADP + H(+)</text>
        <dbReference type="Rhea" id="RHEA:13121"/>
        <dbReference type="ChEBI" id="CHEBI:15378"/>
        <dbReference type="ChEBI" id="CHEBI:30616"/>
        <dbReference type="ChEBI" id="CHEBI:36208"/>
        <dbReference type="ChEBI" id="CHEBI:145989"/>
        <dbReference type="ChEBI" id="CHEBI:456216"/>
        <dbReference type="EC" id="2.7.1.71"/>
    </reaction>
</comment>
<gene>
    <name evidence="14" type="primary">aroK</name>
    <name evidence="16" type="ORF">SAMN04488589_1405</name>
</gene>
<feature type="binding site" evidence="14">
    <location>
        <begin position="115"/>
        <end position="125"/>
    </location>
    <ligand>
        <name>ATP</name>
        <dbReference type="ChEBI" id="CHEBI:30616"/>
    </ligand>
</feature>
<keyword evidence="9 14" id="KW-0547">Nucleotide-binding</keyword>
<dbReference type="InterPro" id="IPR014721">
    <property type="entry name" value="Ribsml_uS5_D2-typ_fold_subgr"/>
</dbReference>
<evidence type="ECO:0000256" key="8">
    <source>
        <dbReference type="ARBA" id="ARBA00022679"/>
    </source>
</evidence>
<comment type="similarity">
    <text evidence="3 14">Belongs to the GHMP kinase family. Archaeal shikimate kinase subfamily.</text>
</comment>
<dbReference type="SUPFAM" id="SSF55060">
    <property type="entry name" value="GHMP Kinase, C-terminal domain"/>
    <property type="match status" value="1"/>
</dbReference>
<evidence type="ECO:0000256" key="4">
    <source>
        <dbReference type="ARBA" id="ARBA00012154"/>
    </source>
</evidence>
<dbReference type="InterPro" id="IPR010189">
    <property type="entry name" value="SK_arc"/>
</dbReference>
<keyword evidence="6 14" id="KW-0963">Cytoplasm</keyword>
<keyword evidence="8 14" id="KW-0808">Transferase</keyword>
<reference evidence="16 17" key="1">
    <citation type="submission" date="2016-10" db="EMBL/GenBank/DDBJ databases">
        <authorList>
            <person name="Varghese N."/>
            <person name="Submissions S."/>
        </authorList>
    </citation>
    <scope>NUCLEOTIDE SEQUENCE [LARGE SCALE GENOMIC DNA]</scope>
    <source>
        <strain evidence="16 17">PL 12/M</strain>
    </source>
</reference>
<keyword evidence="17" id="KW-1185">Reference proteome</keyword>
<dbReference type="InterPro" id="IPR006204">
    <property type="entry name" value="GHMP_kinase_N_dom"/>
</dbReference>
<evidence type="ECO:0000256" key="5">
    <source>
        <dbReference type="ARBA" id="ARBA00013853"/>
    </source>
</evidence>
<comment type="pathway">
    <text evidence="2 14">Metabolic intermediate biosynthesis; chorismate biosynthesis; chorismate from D-erythrose 4-phosphate and phosphoenolpyruvate: step 5/7.</text>
</comment>
<dbReference type="NCBIfam" id="TIGR01920">
    <property type="entry name" value="Shik_kin_archae"/>
    <property type="match status" value="1"/>
</dbReference>
<dbReference type="InterPro" id="IPR036554">
    <property type="entry name" value="GHMP_kinase_C_sf"/>
</dbReference>
<evidence type="ECO:0000256" key="9">
    <source>
        <dbReference type="ARBA" id="ARBA00022741"/>
    </source>
</evidence>
<evidence type="ECO:0000256" key="1">
    <source>
        <dbReference type="ARBA" id="ARBA00004496"/>
    </source>
</evidence>
<dbReference type="Gene3D" id="3.30.230.10">
    <property type="match status" value="1"/>
</dbReference>
<dbReference type="Proteomes" id="UP000199259">
    <property type="component" value="Unassembled WGS sequence"/>
</dbReference>
<dbReference type="InterPro" id="IPR020568">
    <property type="entry name" value="Ribosomal_Su5_D2-typ_SF"/>
</dbReference>
<evidence type="ECO:0000259" key="15">
    <source>
        <dbReference type="Pfam" id="PF00288"/>
    </source>
</evidence>
<keyword evidence="11 14" id="KW-0067">ATP-binding</keyword>
<evidence type="ECO:0000256" key="3">
    <source>
        <dbReference type="ARBA" id="ARBA00010202"/>
    </source>
</evidence>
<dbReference type="UniPathway" id="UPA00053">
    <property type="reaction ID" value="UER00088"/>
</dbReference>
<dbReference type="SUPFAM" id="SSF54211">
    <property type="entry name" value="Ribosomal protein S5 domain 2-like"/>
    <property type="match status" value="1"/>
</dbReference>
<dbReference type="GO" id="GO:0008652">
    <property type="term" value="P:amino acid biosynthetic process"/>
    <property type="evidence" value="ECO:0007669"/>
    <property type="project" value="UniProtKB-KW"/>
</dbReference>
<keyword evidence="12 14" id="KW-0057">Aromatic amino acid biosynthesis</keyword>
<dbReference type="PANTHER" id="PTHR20861">
    <property type="entry name" value="HOMOSERINE/4-DIPHOSPHOCYTIDYL-2-C-METHYL-D-ERYTHRITOL KINASE"/>
    <property type="match status" value="1"/>
</dbReference>